<evidence type="ECO:0000313" key="5">
    <source>
        <dbReference type="EMBL" id="KAF5819286.1"/>
    </source>
</evidence>
<dbReference type="PRINTS" id="PR00364">
    <property type="entry name" value="DISEASERSIST"/>
</dbReference>
<dbReference type="InterPro" id="IPR044974">
    <property type="entry name" value="Disease_R_plants"/>
</dbReference>
<dbReference type="GO" id="GO:0043531">
    <property type="term" value="F:ADP binding"/>
    <property type="evidence" value="ECO:0007669"/>
    <property type="project" value="InterPro"/>
</dbReference>
<sequence length="1232" mass="141777">MLLPSFSSHYLYSMASTSSSPSMASSRPCQTRFNVFLSFRGEDTRHSFTDHLYAALNRAAIYAFRDNDEIKSGQALEPEIVKAIENSRASIVVLSQNYAKSRWCLEELSLILEQKRKRNHFVLPVFYHVDPSDVRNQRRSFFIEAKEGNEATKWTEVNVTRWKSALTEVANLAGMVVSGSETEFIANIVDRIDSELDLKLISTPAHLTGMETRAEYINSWLKDEHSNTNVLAVCGMGGSGKTTLAQYIYNSNKHNFESACFLEDIGKHPKETYGLLGLQKQLLTDILGGNNKMISCVAEGTTKINNVLQMKKVLIVLDDIDELDELDALLGTKATHTQSKIIVTTRRLDIHSWFESISWRCHVHEHKLLNDHESLEVLSYRAFGSKLPLEGFGDLAVELAQHCGGNPLALKVLGSSLFVSVEDPRERNYIVEIWKSRLNSMSSLKGDIDSKIQGVLQKSFDSLPHAREKELFLHIVAFFVGEDEDYVVKILENDWHAKDGIMTLINRCLLTISLNKKLVVHQLLQDMARTIDREESRDHAKRSRVWCDEESYCVLTKGNVSETIEGITLDTRKLNKCTKAPTIKTCSLAKMHKLKLLQLKYVKLSGSYKNFPKLRWLSWHGCYLRTIPLDLLMNGFLVAIDLTDGNLEKFEPPQVLSSLKILNLTGCRRLVSIRKLWRLPNVETLILWDCNSLTHVCETIGSLQSLALLNLVGCTKLWKSSWNKKHVYQLERIKALCNGGGTQEQPLLSLPRSLRFLFLDYCDLECHNDLSVLFNVSLFGISLRGNLFEFMPNNIDLKTLRVLNLSSCINLKSILCLPSTIEELYTYRCKSLEKVTFQSARFKLRKFKYEGCLKLSKVQGLFKLVAIKELDEVYLGKMKWIKEYQDDKVDLVGDEVTKGRIWHMQILYEYGIRSTYMHGIKDHSMVAIEHTSAHPFLSFRVSLHPNKHKIQGLNISCLYRLSRSNRTNVGCLFAKIRNITKGVTWIYIPMVYCKPRVNEDAMWLSYWPIGNTLDIDDRVIVSFFVGKGMRVSKCGASLVYMDDGEVDQEEKWAKKAMQKKEVIGGDLSEFEVTKGVYYLCRHDIFKSATPYVKRWLGRAIPHTELQGWRKSHQLQEYDASHMHLIYFNELVHRDTLHKLVKLAYFNSESNIPKIKKAVYRLVGVDFVYYNEEQKTLFVYGYVDSMEVETCVREFEKNAKIFFVEYRVIYPEWEFLVTRLAKHFSINVYRLFR</sequence>
<reference evidence="6" key="2">
    <citation type="submission" date="2017-02" db="EMBL/GenBank/DDBJ databases">
        <title>Sunflower complete genome.</title>
        <authorList>
            <person name="Langlade N."/>
            <person name="Munos S."/>
        </authorList>
    </citation>
    <scope>NUCLEOTIDE SEQUENCE [LARGE SCALE GENOMIC DNA]</scope>
    <source>
        <tissue evidence="6">Leaves</tissue>
    </source>
</reference>
<dbReference type="Gene3D" id="3.80.10.10">
    <property type="entry name" value="Ribonuclease Inhibitor"/>
    <property type="match status" value="1"/>
</dbReference>
<keyword evidence="5" id="KW-0378">Hydrolase</keyword>
<dbReference type="SUPFAM" id="SSF52058">
    <property type="entry name" value="L domain-like"/>
    <property type="match status" value="1"/>
</dbReference>
<dbReference type="Pfam" id="PF23282">
    <property type="entry name" value="WHD_ROQ1"/>
    <property type="match status" value="1"/>
</dbReference>
<reference evidence="5 7" key="1">
    <citation type="journal article" date="2017" name="Nature">
        <title>The sunflower genome provides insights into oil metabolism, flowering and Asterid evolution.</title>
        <authorList>
            <person name="Badouin H."/>
            <person name="Gouzy J."/>
            <person name="Grassa C.J."/>
            <person name="Murat F."/>
            <person name="Staton S.E."/>
            <person name="Cottret L."/>
            <person name="Lelandais-Briere C."/>
            <person name="Owens G.L."/>
            <person name="Carrere S."/>
            <person name="Mayjonade B."/>
            <person name="Legrand L."/>
            <person name="Gill N."/>
            <person name="Kane N.C."/>
            <person name="Bowers J.E."/>
            <person name="Hubner S."/>
            <person name="Bellec A."/>
            <person name="Berard A."/>
            <person name="Berges H."/>
            <person name="Blanchet N."/>
            <person name="Boniface M.C."/>
            <person name="Brunel D."/>
            <person name="Catrice O."/>
            <person name="Chaidir N."/>
            <person name="Claudel C."/>
            <person name="Donnadieu C."/>
            <person name="Faraut T."/>
            <person name="Fievet G."/>
            <person name="Helmstetter N."/>
            <person name="King M."/>
            <person name="Knapp S.J."/>
            <person name="Lai Z."/>
            <person name="Le Paslier M.C."/>
            <person name="Lippi Y."/>
            <person name="Lorenzon L."/>
            <person name="Mandel J.R."/>
            <person name="Marage G."/>
            <person name="Marchand G."/>
            <person name="Marquand E."/>
            <person name="Bret-Mestries E."/>
            <person name="Morien E."/>
            <person name="Nambeesan S."/>
            <person name="Nguyen T."/>
            <person name="Pegot-Espagnet P."/>
            <person name="Pouilly N."/>
            <person name="Raftis F."/>
            <person name="Sallet E."/>
            <person name="Schiex T."/>
            <person name="Thomas J."/>
            <person name="Vandecasteele C."/>
            <person name="Vares D."/>
            <person name="Vear F."/>
            <person name="Vautrin S."/>
            <person name="Crespi M."/>
            <person name="Mangin B."/>
            <person name="Burke J.M."/>
            <person name="Salse J."/>
            <person name="Munos S."/>
            <person name="Vincourt P."/>
            <person name="Rieseberg L.H."/>
            <person name="Langlade N.B."/>
        </authorList>
    </citation>
    <scope>NUCLEOTIDE SEQUENCE [LARGE SCALE GENOMIC DNA]</scope>
    <source>
        <strain evidence="7">cv. SF193</strain>
        <tissue evidence="5">Leaves</tissue>
    </source>
</reference>
<dbReference type="InterPro" id="IPR032675">
    <property type="entry name" value="LRR_dom_sf"/>
</dbReference>
<keyword evidence="2" id="KW-0677">Repeat</keyword>
<dbReference type="InterPro" id="IPR035897">
    <property type="entry name" value="Toll_tir_struct_dom_sf"/>
</dbReference>
<dbReference type="AlphaFoldDB" id="A0A251VIV9"/>
<proteinExistence type="predicted"/>
<dbReference type="PROSITE" id="PS50104">
    <property type="entry name" value="TIR"/>
    <property type="match status" value="1"/>
</dbReference>
<dbReference type="EMBL" id="MNCJ02000317">
    <property type="protein sequence ID" value="KAF5819286.1"/>
    <property type="molecule type" value="Genomic_DNA"/>
</dbReference>
<dbReference type="Pfam" id="PF01582">
    <property type="entry name" value="TIR"/>
    <property type="match status" value="1"/>
</dbReference>
<keyword evidence="6" id="KW-0675">Receptor</keyword>
<keyword evidence="1" id="KW-0433">Leucine-rich repeat</keyword>
<dbReference type="PANTHER" id="PTHR11017">
    <property type="entry name" value="LEUCINE-RICH REPEAT-CONTAINING PROTEIN"/>
    <property type="match status" value="1"/>
</dbReference>
<accession>A0A251VIV9</accession>
<dbReference type="InterPro" id="IPR000157">
    <property type="entry name" value="TIR_dom"/>
</dbReference>
<dbReference type="OrthoDB" id="1357022at2759"/>
<dbReference type="Gene3D" id="3.40.50.300">
    <property type="entry name" value="P-loop containing nucleotide triphosphate hydrolases"/>
    <property type="match status" value="1"/>
</dbReference>
<dbReference type="GO" id="GO:0016787">
    <property type="term" value="F:hydrolase activity"/>
    <property type="evidence" value="ECO:0007669"/>
    <property type="project" value="UniProtKB-KW"/>
</dbReference>
<keyword evidence="7" id="KW-1185">Reference proteome</keyword>
<evidence type="ECO:0000259" key="4">
    <source>
        <dbReference type="PROSITE" id="PS50104"/>
    </source>
</evidence>
<keyword evidence="3" id="KW-0520">NAD</keyword>
<evidence type="ECO:0000313" key="6">
    <source>
        <dbReference type="EMBL" id="OTG34882.1"/>
    </source>
</evidence>
<reference evidence="5" key="3">
    <citation type="submission" date="2020-06" db="EMBL/GenBank/DDBJ databases">
        <title>Helianthus annuus Genome sequencing and assembly Release 2.</title>
        <authorList>
            <person name="Gouzy J."/>
            <person name="Langlade N."/>
            <person name="Munos S."/>
        </authorList>
    </citation>
    <scope>NUCLEOTIDE SEQUENCE</scope>
    <source>
        <tissue evidence="5">Leaves</tissue>
    </source>
</reference>
<evidence type="ECO:0000313" key="7">
    <source>
        <dbReference type="Proteomes" id="UP000215914"/>
    </source>
</evidence>
<dbReference type="Gene3D" id="1.10.8.430">
    <property type="entry name" value="Helical domain of apoptotic protease-activating factors"/>
    <property type="match status" value="1"/>
</dbReference>
<dbReference type="SUPFAM" id="SSF52540">
    <property type="entry name" value="P-loop containing nucleoside triphosphate hydrolases"/>
    <property type="match status" value="1"/>
</dbReference>
<dbReference type="Proteomes" id="UP000215914">
    <property type="component" value="Chromosome 2"/>
</dbReference>
<dbReference type="EMBL" id="CM007891">
    <property type="protein sequence ID" value="OTG34882.1"/>
    <property type="molecule type" value="Genomic_DNA"/>
</dbReference>
<organism evidence="6 7">
    <name type="scientific">Helianthus annuus</name>
    <name type="common">Common sunflower</name>
    <dbReference type="NCBI Taxonomy" id="4232"/>
    <lineage>
        <taxon>Eukaryota</taxon>
        <taxon>Viridiplantae</taxon>
        <taxon>Streptophyta</taxon>
        <taxon>Embryophyta</taxon>
        <taxon>Tracheophyta</taxon>
        <taxon>Spermatophyta</taxon>
        <taxon>Magnoliopsida</taxon>
        <taxon>eudicotyledons</taxon>
        <taxon>Gunneridae</taxon>
        <taxon>Pentapetalae</taxon>
        <taxon>asterids</taxon>
        <taxon>campanulids</taxon>
        <taxon>Asterales</taxon>
        <taxon>Asteraceae</taxon>
        <taxon>Asteroideae</taxon>
        <taxon>Heliantheae alliance</taxon>
        <taxon>Heliantheae</taxon>
        <taxon>Helianthus</taxon>
    </lineage>
</organism>
<evidence type="ECO:0000256" key="2">
    <source>
        <dbReference type="ARBA" id="ARBA00022737"/>
    </source>
</evidence>
<protein>
    <submittedName>
        <fullName evidence="6">Putative toll/interleukin-1 receptor (TIR) domain-containing protein</fullName>
    </submittedName>
    <submittedName>
        <fullName evidence="5">TIR domain, P-loop containing nucleoside triphosphate hydrolase</fullName>
    </submittedName>
</protein>
<dbReference type="FunFam" id="3.40.50.10140:FF:000007">
    <property type="entry name" value="Disease resistance protein (TIR-NBS-LRR class)"/>
    <property type="match status" value="1"/>
</dbReference>
<dbReference type="InterPro" id="IPR002182">
    <property type="entry name" value="NB-ARC"/>
</dbReference>
<evidence type="ECO:0000256" key="1">
    <source>
        <dbReference type="ARBA" id="ARBA00022614"/>
    </source>
</evidence>
<dbReference type="PANTHER" id="PTHR11017:SF492">
    <property type="entry name" value="TIR DOMAIN, P-LOOP CONTAINING NUCLEOSIDE TRIPHOSPHATE HYDROLASE"/>
    <property type="match status" value="1"/>
</dbReference>
<dbReference type="InterPro" id="IPR058192">
    <property type="entry name" value="WHD_ROQ1-like"/>
</dbReference>
<dbReference type="InterPro" id="IPR042197">
    <property type="entry name" value="Apaf_helical"/>
</dbReference>
<name>A0A251VIV9_HELAN</name>
<dbReference type="SMART" id="SM00255">
    <property type="entry name" value="TIR"/>
    <property type="match status" value="1"/>
</dbReference>
<dbReference type="GO" id="GO:0006952">
    <property type="term" value="P:defense response"/>
    <property type="evidence" value="ECO:0007669"/>
    <property type="project" value="InterPro"/>
</dbReference>
<dbReference type="Pfam" id="PF00931">
    <property type="entry name" value="NB-ARC"/>
    <property type="match status" value="1"/>
</dbReference>
<feature type="domain" description="TIR" evidence="4">
    <location>
        <begin position="31"/>
        <end position="196"/>
    </location>
</feature>
<dbReference type="GO" id="GO:0007165">
    <property type="term" value="P:signal transduction"/>
    <property type="evidence" value="ECO:0007669"/>
    <property type="project" value="InterPro"/>
</dbReference>
<evidence type="ECO:0000256" key="3">
    <source>
        <dbReference type="ARBA" id="ARBA00023027"/>
    </source>
</evidence>
<dbReference type="Gramene" id="mRNA:HanXRQr2_Chr02g0075891">
    <property type="protein sequence ID" value="mRNA:HanXRQr2_Chr02g0075891"/>
    <property type="gene ID" value="HanXRQr2_Chr02g0075891"/>
</dbReference>
<dbReference type="InterPro" id="IPR027417">
    <property type="entry name" value="P-loop_NTPase"/>
</dbReference>
<dbReference type="SUPFAM" id="SSF52200">
    <property type="entry name" value="Toll/Interleukin receptor TIR domain"/>
    <property type="match status" value="1"/>
</dbReference>
<dbReference type="InParanoid" id="A0A251VIV9"/>
<gene>
    <name evidence="6" type="ORF">HannXRQ_Chr02g0050711</name>
    <name evidence="5" type="ORF">HanXRQr2_Chr02g0075891</name>
</gene>
<dbReference type="Gene3D" id="3.40.50.10140">
    <property type="entry name" value="Toll/interleukin-1 receptor homology (TIR) domain"/>
    <property type="match status" value="1"/>
</dbReference>